<feature type="compositionally biased region" description="Pro residues" evidence="1">
    <location>
        <begin position="205"/>
        <end position="218"/>
    </location>
</feature>
<accession>A0A8H6YAY1</accession>
<feature type="compositionally biased region" description="Pro residues" evidence="1">
    <location>
        <begin position="240"/>
        <end position="256"/>
    </location>
</feature>
<dbReference type="OrthoDB" id="3068743at2759"/>
<feature type="region of interest" description="Disordered" evidence="1">
    <location>
        <begin position="592"/>
        <end position="705"/>
    </location>
</feature>
<keyword evidence="3" id="KW-1185">Reference proteome</keyword>
<gene>
    <name evidence="2" type="ORF">MSAN_01456300</name>
</gene>
<evidence type="ECO:0000313" key="3">
    <source>
        <dbReference type="Proteomes" id="UP000623467"/>
    </source>
</evidence>
<feature type="compositionally biased region" description="Low complexity" evidence="1">
    <location>
        <begin position="112"/>
        <end position="148"/>
    </location>
</feature>
<evidence type="ECO:0000313" key="2">
    <source>
        <dbReference type="EMBL" id="KAF7355396.1"/>
    </source>
</evidence>
<dbReference type="Proteomes" id="UP000623467">
    <property type="component" value="Unassembled WGS sequence"/>
</dbReference>
<reference evidence="2" key="1">
    <citation type="submission" date="2020-05" db="EMBL/GenBank/DDBJ databases">
        <title>Mycena genomes resolve the evolution of fungal bioluminescence.</title>
        <authorList>
            <person name="Tsai I.J."/>
        </authorList>
    </citation>
    <scope>NUCLEOTIDE SEQUENCE</scope>
    <source>
        <strain evidence="2">160909Yilan</strain>
    </source>
</reference>
<feature type="compositionally biased region" description="Basic and acidic residues" evidence="1">
    <location>
        <begin position="1101"/>
        <end position="1111"/>
    </location>
</feature>
<feature type="compositionally biased region" description="Polar residues" evidence="1">
    <location>
        <begin position="16"/>
        <end position="28"/>
    </location>
</feature>
<feature type="compositionally biased region" description="Pro residues" evidence="1">
    <location>
        <begin position="978"/>
        <end position="992"/>
    </location>
</feature>
<comment type="caution">
    <text evidence="2">The sequence shown here is derived from an EMBL/GenBank/DDBJ whole genome shotgun (WGS) entry which is preliminary data.</text>
</comment>
<feature type="region of interest" description="Disordered" evidence="1">
    <location>
        <begin position="238"/>
        <end position="260"/>
    </location>
</feature>
<feature type="compositionally biased region" description="Polar residues" evidence="1">
    <location>
        <begin position="562"/>
        <end position="577"/>
    </location>
</feature>
<dbReference type="EMBL" id="JACAZH010000011">
    <property type="protein sequence ID" value="KAF7355396.1"/>
    <property type="molecule type" value="Genomic_DNA"/>
</dbReference>
<feature type="region of interest" description="Disordered" evidence="1">
    <location>
        <begin position="427"/>
        <end position="447"/>
    </location>
</feature>
<feature type="compositionally biased region" description="Pro residues" evidence="1">
    <location>
        <begin position="1042"/>
        <end position="1057"/>
    </location>
</feature>
<feature type="region of interest" description="Disordered" evidence="1">
    <location>
        <begin position="57"/>
        <end position="221"/>
    </location>
</feature>
<feature type="compositionally biased region" description="Low complexity" evidence="1">
    <location>
        <begin position="616"/>
        <end position="646"/>
    </location>
</feature>
<dbReference type="AlphaFoldDB" id="A0A8H6YAY1"/>
<feature type="region of interest" description="Disordered" evidence="1">
    <location>
        <begin position="744"/>
        <end position="1185"/>
    </location>
</feature>
<proteinExistence type="predicted"/>
<feature type="region of interest" description="Disordered" evidence="1">
    <location>
        <begin position="347"/>
        <end position="384"/>
    </location>
</feature>
<feature type="compositionally biased region" description="Basic and acidic residues" evidence="1">
    <location>
        <begin position="517"/>
        <end position="531"/>
    </location>
</feature>
<feature type="compositionally biased region" description="Low complexity" evidence="1">
    <location>
        <begin position="994"/>
        <end position="1009"/>
    </location>
</feature>
<feature type="region of interest" description="Disordered" evidence="1">
    <location>
        <begin position="475"/>
        <end position="531"/>
    </location>
</feature>
<feature type="compositionally biased region" description="Polar residues" evidence="1">
    <location>
        <begin position="175"/>
        <end position="198"/>
    </location>
</feature>
<feature type="compositionally biased region" description="Polar residues" evidence="1">
    <location>
        <begin position="830"/>
        <end position="842"/>
    </location>
</feature>
<feature type="compositionally biased region" description="Low complexity" evidence="1">
    <location>
        <begin position="843"/>
        <end position="856"/>
    </location>
</feature>
<feature type="compositionally biased region" description="Polar residues" evidence="1">
    <location>
        <begin position="899"/>
        <end position="918"/>
    </location>
</feature>
<feature type="compositionally biased region" description="Basic and acidic residues" evidence="1">
    <location>
        <begin position="938"/>
        <end position="959"/>
    </location>
</feature>
<feature type="region of interest" description="Disordered" evidence="1">
    <location>
        <begin position="556"/>
        <end position="577"/>
    </location>
</feature>
<organism evidence="2 3">
    <name type="scientific">Mycena sanguinolenta</name>
    <dbReference type="NCBI Taxonomy" id="230812"/>
    <lineage>
        <taxon>Eukaryota</taxon>
        <taxon>Fungi</taxon>
        <taxon>Dikarya</taxon>
        <taxon>Basidiomycota</taxon>
        <taxon>Agaricomycotina</taxon>
        <taxon>Agaricomycetes</taxon>
        <taxon>Agaricomycetidae</taxon>
        <taxon>Agaricales</taxon>
        <taxon>Marasmiineae</taxon>
        <taxon>Mycenaceae</taxon>
        <taxon>Mycena</taxon>
    </lineage>
</organism>
<name>A0A8H6YAY1_9AGAR</name>
<feature type="compositionally biased region" description="Basic residues" evidence="1">
    <location>
        <begin position="1158"/>
        <end position="1170"/>
    </location>
</feature>
<feature type="compositionally biased region" description="Low complexity" evidence="1">
    <location>
        <begin position="802"/>
        <end position="811"/>
    </location>
</feature>
<evidence type="ECO:0000256" key="1">
    <source>
        <dbReference type="SAM" id="MobiDB-lite"/>
    </source>
</evidence>
<feature type="compositionally biased region" description="Basic and acidic residues" evidence="1">
    <location>
        <begin position="754"/>
        <end position="763"/>
    </location>
</feature>
<feature type="compositionally biased region" description="Low complexity" evidence="1">
    <location>
        <begin position="873"/>
        <end position="889"/>
    </location>
</feature>
<feature type="region of interest" description="Disordered" evidence="1">
    <location>
        <begin position="1"/>
        <end position="28"/>
    </location>
</feature>
<sequence>MAPLFGLPDSAILGLKSTSPAGASTNESASDFHAFKFKSIGKQPDLLKRISSFEEGVQYQYSPSPEPQPDPAQYQYSPSPEFQEQEPLPIYGRNGNETAVRTRPSLLQALTSQGDQSQESSSSFSGFEQQQQQQQPLQQHQPQQQLLQPRATVEPSEIDDDSMSMVLRYPETPVHESQQTPVHESQQSNGHASTSISMRKTKSPAPAPAPPPPPPPFIPNYTALKDLHARLERAHKVLATPPPPRPKKPSPSPTPAPAADLSPQLSLIAANKALHHSEKTHTAAKEALQASQTRAAISEHGVTAAQTVVDSLVQALAAARMTLEVAQKTLAEARQAAEEARAALLSSRAAADAAEETKRLLEEPPPPPPKRERVPTPEPEPVNENAELIEEMKRDLEALRLWVTEQEAGHAAPAAVVQQAEASNNVPDEVHMNGDANDVPPDGGSEAVMELDEPRRLEEDAARALVELAEQFTTPEQVRRVSITKEATTEEDKPEQASGADAEEQLPANEAALAREAVLRKQQEARREQVRIQKEQAHAAAALSILKERQDAATAMGKSVAPMTQASPPVSNDGTQHVGNVVAKNTVVPTQVKAKAKKSKPVSGGVKLGPELTAKVESSSPDLSVSSADPAASSEPSPALERAAALGLRVRTKPASEIPKPAETSAPSAKPKKTRHHSIPPISHVDPESPQSDNNISAHRMGSDPGNIPIITEAPKMPADVATDVQLMNLRFVLQDEGITWEAISRSRPPRPGVKTEEVEVDLRASAAQVQPKAVPTPPAPRPPLVQRPPVNSPPITATTHSAAPAVSAPSAPAPRPPPSKKQLPKFNKTKPQAGNTGNNEASRSSAVSTSARPPVQLHRLEQPPAKAPPTTKPSSPVVAAPIPVKAQPLPRAREDSRSSNAGSGVSTPVQDGNSGRSLNERVWRGRSPPRVAPYRSRTPDRDDRDRWDRDRHDRDRYGGRGPGTYSGGEPERFPRRSSPPPPARWSPPPSNEYPWSYPRSPRSPSPYLRRAKLTPSPPPPHPGSSAKRTFPADYASHRQPAPAPFYPPSQDSPPKGPRYNIPRVPSQKRPREDEYSSPFHSHPQKRFKDDGRDAPVPSRSFDHEMDRPSLENRLGAPPDLWNGHPNPEYENQNWYPRGEGLLSRLSDPARGAPRGRGGPRGRANKTRGRGRGEVSLADRLAGGP</sequence>
<feature type="compositionally biased region" description="Pro residues" evidence="1">
    <location>
        <begin position="775"/>
        <end position="793"/>
    </location>
</feature>
<protein>
    <submittedName>
        <fullName evidence="2">Uncharacterized protein</fullName>
    </submittedName>
</protein>